<feature type="domain" description="Cysteine-rich transmembrane" evidence="13">
    <location>
        <begin position="786"/>
        <end position="818"/>
    </location>
</feature>
<dbReference type="GO" id="GO:0031222">
    <property type="term" value="P:arabinan catabolic process"/>
    <property type="evidence" value="ECO:0007669"/>
    <property type="project" value="TreeGrafter"/>
</dbReference>
<dbReference type="InterPro" id="IPR013783">
    <property type="entry name" value="Ig-like_fold"/>
</dbReference>
<evidence type="ECO:0000256" key="6">
    <source>
        <dbReference type="ARBA" id="ARBA00022801"/>
    </source>
</evidence>
<dbReference type="InterPro" id="IPR036881">
    <property type="entry name" value="Glyco_hydro_3_C_sf"/>
</dbReference>
<keyword evidence="6" id="KW-0378">Hydrolase</keyword>
<dbReference type="Gene3D" id="2.60.40.10">
    <property type="entry name" value="Immunoglobulins"/>
    <property type="match status" value="1"/>
</dbReference>
<sequence length="825" mass="90551">MSQWNFLFSSIIITFLYFNLNLFLTNSETIVKNLEYPCKPPYNSYPFCDTSLPITTRAQSIISHLTLPEKIQQLCNNASGIPRLGIPAYEWWSESLHGIATNGPGITFNGTIQAATSFPQVIVTASAFNRTLWYAIGAAIGVEARAMYNVGQAGLTFWAPNINIFRDPRWGRGQETPGEDPMVASAFAVDFVRGFQREKASGGGGNVKRVVRKRSLSDGDDDGNEGLMLSACCKHMIAYDLELWNNFARYNFNAVVTAQDMQDTYQPPFQSCIQQGKASCLMCSYNAVNGIPACADKELLQKARNDWGFEGYITSDCDAVATIFEYQNYTKSPEDAVAIALKSGTDINCGTYMLFNTKSAIEQGKVQEMDIDKALLNLFLVQLRLGLFNGDPTKGPYGKLGPKDVCSTEHKTLALEAARQGIVLLKNRNKFLPFNKDSISSIAVIGPLANNTSKMGGGYTGIPCSPKSIFEGLQAYVKNVNYAPGCLAVSCESTSGFEEAISIAKDADIVVIVAGLDLSQETEDHDRYSLLLPGFQSKLITTIAAISKKPLVLVITGGGPIDLSMANGDERIASILWIGYPGEAGGNALAEIIFGDYNPGGRLPLTWYPEAFTSVPMNDMNMRADPSRDYPGRTYRFYTGKVVYGFGYGLSFTNYTYKLLNAPKQLTLSGSISPESKRKIQLQIGEGYQLDYINLDEVESCNSLKFNVQVSVMNEGEMDGSHVIMLYSRVTNEHAGAPRKQLIGFDRVQTTSYRGTESSFLVDPCNHFSFANEHGNYYGPPVMAPPQYYAPPPPRREPGFLEGCLAALCCCCLFEECCDLSIFIG</sequence>
<evidence type="ECO:0008006" key="15">
    <source>
        <dbReference type="Google" id="ProtNLM"/>
    </source>
</evidence>
<dbReference type="InterPro" id="IPR002772">
    <property type="entry name" value="Glyco_hydro_3_C"/>
</dbReference>
<evidence type="ECO:0000259" key="13">
    <source>
        <dbReference type="Pfam" id="PF12734"/>
    </source>
</evidence>
<comment type="caution">
    <text evidence="14">The sequence shown here is derived from an EMBL/GenBank/DDBJ whole genome shotgun (WGS) entry which is preliminary data.</text>
</comment>
<evidence type="ECO:0000259" key="12">
    <source>
        <dbReference type="Pfam" id="PF01915"/>
    </source>
</evidence>
<keyword evidence="5" id="KW-0732">Signal</keyword>
<dbReference type="GO" id="GO:0005576">
    <property type="term" value="C:extracellular region"/>
    <property type="evidence" value="ECO:0007669"/>
    <property type="project" value="UniProtKB-SubCell"/>
</dbReference>
<protein>
    <recommendedName>
        <fullName evidence="15">Fibronectin type III-like domain-containing protein</fullName>
    </recommendedName>
</protein>
<dbReference type="InterPro" id="IPR028144">
    <property type="entry name" value="CYSTM_dom"/>
</dbReference>
<dbReference type="Pfam" id="PF00933">
    <property type="entry name" value="Glyco_hydro_3"/>
    <property type="match status" value="1"/>
</dbReference>
<reference evidence="14" key="1">
    <citation type="journal article" date="2016" name="Nat. Genet.">
        <title>A high-quality carrot genome assembly provides new insights into carotenoid accumulation and asterid genome evolution.</title>
        <authorList>
            <person name="Iorizzo M."/>
            <person name="Ellison S."/>
            <person name="Senalik D."/>
            <person name="Zeng P."/>
            <person name="Satapoomin P."/>
            <person name="Huang J."/>
            <person name="Bowman M."/>
            <person name="Iovene M."/>
            <person name="Sanseverino W."/>
            <person name="Cavagnaro P."/>
            <person name="Yildiz M."/>
            <person name="Macko-Podgorni A."/>
            <person name="Moranska E."/>
            <person name="Grzebelus E."/>
            <person name="Grzebelus D."/>
            <person name="Ashrafi H."/>
            <person name="Zheng Z."/>
            <person name="Cheng S."/>
            <person name="Spooner D."/>
            <person name="Van Deynze A."/>
            <person name="Simon P."/>
        </authorList>
    </citation>
    <scope>NUCLEOTIDE SEQUENCE [LARGE SCALE GENOMIC DNA]</scope>
    <source>
        <tissue evidence="14">Leaf</tissue>
    </source>
</reference>
<dbReference type="Pfam" id="PF01915">
    <property type="entry name" value="Glyco_hydro_3_C"/>
    <property type="match status" value="1"/>
</dbReference>
<keyword evidence="10" id="KW-1133">Transmembrane helix</keyword>
<evidence type="ECO:0000259" key="11">
    <source>
        <dbReference type="Pfam" id="PF00933"/>
    </source>
</evidence>
<evidence type="ECO:0000256" key="9">
    <source>
        <dbReference type="ARBA" id="ARBA00023295"/>
    </source>
</evidence>
<dbReference type="EMBL" id="LNRQ01000007">
    <property type="protein sequence ID" value="KZM88782.1"/>
    <property type="molecule type" value="Genomic_DNA"/>
</dbReference>
<dbReference type="Gene3D" id="3.40.50.1700">
    <property type="entry name" value="Glycoside hydrolase family 3 C-terminal domain"/>
    <property type="match status" value="1"/>
</dbReference>
<dbReference type="STRING" id="79200.A0A161ZN06"/>
<dbReference type="GO" id="GO:0016020">
    <property type="term" value="C:membrane"/>
    <property type="evidence" value="ECO:0007669"/>
    <property type="project" value="UniProtKB-SubCell"/>
</dbReference>
<dbReference type="InterPro" id="IPR044993">
    <property type="entry name" value="BXL"/>
</dbReference>
<dbReference type="FunFam" id="3.40.50.1700:FF:000001">
    <property type="entry name" value="probable beta-D-xylosidase 2"/>
    <property type="match status" value="1"/>
</dbReference>
<evidence type="ECO:0000256" key="7">
    <source>
        <dbReference type="ARBA" id="ARBA00023136"/>
    </source>
</evidence>
<dbReference type="GO" id="GO:0046556">
    <property type="term" value="F:alpha-L-arabinofuranosidase activity"/>
    <property type="evidence" value="ECO:0007669"/>
    <property type="project" value="TreeGrafter"/>
</dbReference>
<keyword evidence="9" id="KW-0326">Glycosidase</keyword>
<feature type="domain" description="Glycoside hydrolase family 3 C-terminal" evidence="12">
    <location>
        <begin position="422"/>
        <end position="651"/>
    </location>
</feature>
<dbReference type="FunFam" id="3.20.20.300:FF:000004">
    <property type="entry name" value="probable beta-D-xylosidase 7"/>
    <property type="match status" value="1"/>
</dbReference>
<dbReference type="SUPFAM" id="SSF52279">
    <property type="entry name" value="Beta-D-glucan exohydrolase, C-terminal domain"/>
    <property type="match status" value="1"/>
</dbReference>
<dbReference type="GO" id="GO:0045493">
    <property type="term" value="P:xylan catabolic process"/>
    <property type="evidence" value="ECO:0007669"/>
    <property type="project" value="InterPro"/>
</dbReference>
<evidence type="ECO:0000256" key="4">
    <source>
        <dbReference type="ARBA" id="ARBA00022525"/>
    </source>
</evidence>
<keyword evidence="4" id="KW-0964">Secreted</keyword>
<feature type="transmembrane region" description="Helical" evidence="10">
    <location>
        <begin position="6"/>
        <end position="24"/>
    </location>
</feature>
<evidence type="ECO:0000256" key="8">
    <source>
        <dbReference type="ARBA" id="ARBA00023180"/>
    </source>
</evidence>
<evidence type="ECO:0000256" key="5">
    <source>
        <dbReference type="ARBA" id="ARBA00022729"/>
    </source>
</evidence>
<dbReference type="InterPro" id="IPR001764">
    <property type="entry name" value="Glyco_hydro_3_N"/>
</dbReference>
<keyword evidence="10" id="KW-0812">Transmembrane</keyword>
<evidence type="ECO:0000256" key="1">
    <source>
        <dbReference type="ARBA" id="ARBA00004370"/>
    </source>
</evidence>
<evidence type="ECO:0000256" key="10">
    <source>
        <dbReference type="SAM" id="Phobius"/>
    </source>
</evidence>
<keyword evidence="8" id="KW-0325">Glycoprotein</keyword>
<dbReference type="InterPro" id="IPR017853">
    <property type="entry name" value="GH"/>
</dbReference>
<dbReference type="PANTHER" id="PTHR42721">
    <property type="entry name" value="SUGAR HYDROLASE-RELATED"/>
    <property type="match status" value="1"/>
</dbReference>
<gene>
    <name evidence="14" type="ORF">DCAR_025857</name>
</gene>
<comment type="subcellular location">
    <subcellularLocation>
        <location evidence="1">Membrane</location>
    </subcellularLocation>
    <subcellularLocation>
        <location evidence="2">Secreted</location>
    </subcellularLocation>
</comment>
<dbReference type="Gramene" id="KZM88782">
    <property type="protein sequence ID" value="KZM88782"/>
    <property type="gene ID" value="DCAR_025857"/>
</dbReference>
<proteinExistence type="inferred from homology"/>
<comment type="similarity">
    <text evidence="3">Belongs to the CYSTM1 family.</text>
</comment>
<name>A0A161ZN06_DAUCS</name>
<dbReference type="Pfam" id="PF12734">
    <property type="entry name" value="CYSTM"/>
    <property type="match status" value="1"/>
</dbReference>
<keyword evidence="7 10" id="KW-0472">Membrane</keyword>
<dbReference type="AlphaFoldDB" id="A0A161ZN06"/>
<feature type="domain" description="Glycoside hydrolase family 3 N-terminal" evidence="11">
    <location>
        <begin position="112"/>
        <end position="375"/>
    </location>
</feature>
<accession>A0A161ZN06</accession>
<dbReference type="OMA" id="HMAIGTT"/>
<dbReference type="SUPFAM" id="SSF51445">
    <property type="entry name" value="(Trans)glycosidases"/>
    <property type="match status" value="1"/>
</dbReference>
<organism evidence="14">
    <name type="scientific">Daucus carota subsp. sativus</name>
    <name type="common">Carrot</name>
    <dbReference type="NCBI Taxonomy" id="79200"/>
    <lineage>
        <taxon>Eukaryota</taxon>
        <taxon>Viridiplantae</taxon>
        <taxon>Streptophyta</taxon>
        <taxon>Embryophyta</taxon>
        <taxon>Tracheophyta</taxon>
        <taxon>Spermatophyta</taxon>
        <taxon>Magnoliopsida</taxon>
        <taxon>eudicotyledons</taxon>
        <taxon>Gunneridae</taxon>
        <taxon>Pentapetalae</taxon>
        <taxon>asterids</taxon>
        <taxon>campanulids</taxon>
        <taxon>Apiales</taxon>
        <taxon>Apiaceae</taxon>
        <taxon>Apioideae</taxon>
        <taxon>Scandiceae</taxon>
        <taxon>Daucinae</taxon>
        <taxon>Daucus</taxon>
        <taxon>Daucus sect. Daucus</taxon>
    </lineage>
</organism>
<evidence type="ECO:0000256" key="3">
    <source>
        <dbReference type="ARBA" id="ARBA00009444"/>
    </source>
</evidence>
<dbReference type="PANTHER" id="PTHR42721:SF1">
    <property type="entry name" value="BETA-D-XYLOSIDASE 6-RELATED"/>
    <property type="match status" value="1"/>
</dbReference>
<evidence type="ECO:0000256" key="2">
    <source>
        <dbReference type="ARBA" id="ARBA00004613"/>
    </source>
</evidence>
<evidence type="ECO:0000313" key="14">
    <source>
        <dbReference type="EMBL" id="KZM88782.1"/>
    </source>
</evidence>
<dbReference type="GO" id="GO:0009044">
    <property type="term" value="F:xylan 1,4-beta-xylosidase activity"/>
    <property type="evidence" value="ECO:0007669"/>
    <property type="project" value="InterPro"/>
</dbReference>
<dbReference type="InterPro" id="IPR036962">
    <property type="entry name" value="Glyco_hydro_3_N_sf"/>
</dbReference>
<dbReference type="Gene3D" id="3.20.20.300">
    <property type="entry name" value="Glycoside hydrolase, family 3, N-terminal domain"/>
    <property type="match status" value="1"/>
</dbReference>